<dbReference type="PROSITE" id="PS01210">
    <property type="entry name" value="CAVEOLIN"/>
    <property type="match status" value="1"/>
</dbReference>
<accession>A0A8T2N4R1</accession>
<evidence type="ECO:0000256" key="5">
    <source>
        <dbReference type="ARBA" id="ARBA00023136"/>
    </source>
</evidence>
<organism evidence="8 9">
    <name type="scientific">Albula glossodonta</name>
    <name type="common">roundjaw bonefish</name>
    <dbReference type="NCBI Taxonomy" id="121402"/>
    <lineage>
        <taxon>Eukaryota</taxon>
        <taxon>Metazoa</taxon>
        <taxon>Chordata</taxon>
        <taxon>Craniata</taxon>
        <taxon>Vertebrata</taxon>
        <taxon>Euteleostomi</taxon>
        <taxon>Actinopterygii</taxon>
        <taxon>Neopterygii</taxon>
        <taxon>Teleostei</taxon>
        <taxon>Albuliformes</taxon>
        <taxon>Albulidae</taxon>
        <taxon>Albula</taxon>
    </lineage>
</organism>
<comment type="caution">
    <text evidence="8">The sequence shown here is derived from an EMBL/GenBank/DDBJ whole genome shotgun (WGS) entry which is preliminary data.</text>
</comment>
<dbReference type="GO" id="GO:0005901">
    <property type="term" value="C:caveola"/>
    <property type="evidence" value="ECO:0007669"/>
    <property type="project" value="UniProtKB-SubCell"/>
</dbReference>
<feature type="transmembrane region" description="Helical" evidence="7">
    <location>
        <begin position="82"/>
        <end position="115"/>
    </location>
</feature>
<keyword evidence="5 6" id="KW-0472">Membrane</keyword>
<dbReference type="GO" id="GO:0060090">
    <property type="term" value="F:molecular adaptor activity"/>
    <property type="evidence" value="ECO:0007669"/>
    <property type="project" value="TreeGrafter"/>
</dbReference>
<evidence type="ECO:0000256" key="4">
    <source>
        <dbReference type="ARBA" id="ARBA00023034"/>
    </source>
</evidence>
<keyword evidence="7" id="KW-1133">Transmembrane helix</keyword>
<name>A0A8T2N4R1_9TELE</name>
<protein>
    <recommendedName>
        <fullName evidence="6">Caveolin</fullName>
    </recommendedName>
</protein>
<evidence type="ECO:0000256" key="2">
    <source>
        <dbReference type="ARBA" id="ARBA00010988"/>
    </source>
</evidence>
<dbReference type="GO" id="GO:0042383">
    <property type="term" value="C:sarcolemma"/>
    <property type="evidence" value="ECO:0007669"/>
    <property type="project" value="TreeGrafter"/>
</dbReference>
<keyword evidence="7" id="KW-0812">Transmembrane</keyword>
<evidence type="ECO:0000256" key="3">
    <source>
        <dbReference type="ARBA" id="ARBA00022475"/>
    </source>
</evidence>
<evidence type="ECO:0000256" key="7">
    <source>
        <dbReference type="SAM" id="Phobius"/>
    </source>
</evidence>
<sequence length="161" mass="18163">MMREGTPEETQIDLGDTDISLEDDLISTQSDTRPLLNERDPRGVNECLKVTFEDVIAEPQSVRSTDKVWICSHTLFEVSKVWLYRIFTTLLAVPVSLISGILFAVLTCLHIWLIMPCVQFLLVNMQCLQTLWSSVLDIAVSPVCRSLGKCWGAIGVHLERK</sequence>
<dbReference type="Pfam" id="PF01146">
    <property type="entry name" value="Caveolin"/>
    <property type="match status" value="1"/>
</dbReference>
<dbReference type="GO" id="GO:0000139">
    <property type="term" value="C:Golgi membrane"/>
    <property type="evidence" value="ECO:0007669"/>
    <property type="project" value="UniProtKB-SubCell"/>
</dbReference>
<comment type="function">
    <text evidence="6">May act as a scaffolding protein within caveolar membranes. Interacts directly with G-protein alpha subunits and can functionally regulate their activity.</text>
</comment>
<evidence type="ECO:0000256" key="6">
    <source>
        <dbReference type="RuleBase" id="RU000680"/>
    </source>
</evidence>
<dbReference type="InterPro" id="IPR018361">
    <property type="entry name" value="Caveolin_CS"/>
</dbReference>
<keyword evidence="9" id="KW-1185">Reference proteome</keyword>
<dbReference type="AlphaFoldDB" id="A0A8T2N4R1"/>
<dbReference type="PANTHER" id="PTHR10844">
    <property type="entry name" value="CAVEOLIN"/>
    <property type="match status" value="1"/>
</dbReference>
<dbReference type="InterPro" id="IPR001612">
    <property type="entry name" value="Caveolin"/>
</dbReference>
<keyword evidence="3 6" id="KW-1003">Cell membrane</keyword>
<dbReference type="GO" id="GO:0005925">
    <property type="term" value="C:focal adhesion"/>
    <property type="evidence" value="ECO:0007669"/>
    <property type="project" value="TreeGrafter"/>
</dbReference>
<proteinExistence type="inferred from homology"/>
<gene>
    <name evidence="8" type="ORF">JZ751_014780</name>
</gene>
<reference evidence="8" key="1">
    <citation type="thesis" date="2021" institute="BYU ScholarsArchive" country="Provo, UT, USA">
        <title>Applications of and Algorithms for Genome Assembly and Genomic Analyses with an Emphasis on Marine Teleosts.</title>
        <authorList>
            <person name="Pickett B.D."/>
        </authorList>
    </citation>
    <scope>NUCLEOTIDE SEQUENCE</scope>
    <source>
        <strain evidence="8">HI-2016</strain>
    </source>
</reference>
<dbReference type="GO" id="GO:0070836">
    <property type="term" value="P:caveola assembly"/>
    <property type="evidence" value="ECO:0007669"/>
    <property type="project" value="InterPro"/>
</dbReference>
<comment type="similarity">
    <text evidence="2 6">Belongs to the caveolin family.</text>
</comment>
<evidence type="ECO:0000256" key="1">
    <source>
        <dbReference type="ARBA" id="ARBA00004202"/>
    </source>
</evidence>
<evidence type="ECO:0000313" key="9">
    <source>
        <dbReference type="Proteomes" id="UP000824540"/>
    </source>
</evidence>
<keyword evidence="4 6" id="KW-0333">Golgi apparatus</keyword>
<dbReference type="EMBL" id="JAFBMS010000237">
    <property type="protein sequence ID" value="KAG9332682.1"/>
    <property type="molecule type" value="Genomic_DNA"/>
</dbReference>
<evidence type="ECO:0000313" key="8">
    <source>
        <dbReference type="EMBL" id="KAG9332682.1"/>
    </source>
</evidence>
<dbReference type="PANTHER" id="PTHR10844:SF29">
    <property type="entry name" value="CAVEOLIN"/>
    <property type="match status" value="1"/>
</dbReference>
<dbReference type="Proteomes" id="UP000824540">
    <property type="component" value="Unassembled WGS sequence"/>
</dbReference>
<dbReference type="GO" id="GO:0051480">
    <property type="term" value="P:regulation of cytosolic calcium ion concentration"/>
    <property type="evidence" value="ECO:0007669"/>
    <property type="project" value="TreeGrafter"/>
</dbReference>
<comment type="subcellular location">
    <subcellularLocation>
        <location evidence="1 6">Cell membrane</location>
        <topology evidence="1 6">Peripheral membrane protein</topology>
    </subcellularLocation>
    <subcellularLocation>
        <location evidence="6">Golgi apparatus membrane</location>
        <topology evidence="6">Peripheral membrane protein</topology>
    </subcellularLocation>
    <subcellularLocation>
        <location evidence="6">Membrane</location>
        <location evidence="6">Caveola</location>
        <topology evidence="6">Peripheral membrane protein</topology>
    </subcellularLocation>
</comment>
<dbReference type="OrthoDB" id="5917823at2759"/>
<dbReference type="GO" id="GO:0030154">
    <property type="term" value="P:cell differentiation"/>
    <property type="evidence" value="ECO:0007669"/>
    <property type="project" value="TreeGrafter"/>
</dbReference>